<dbReference type="Proteomes" id="UP001403385">
    <property type="component" value="Unassembled WGS sequence"/>
</dbReference>
<dbReference type="EMBL" id="JBDKWZ010000001">
    <property type="protein sequence ID" value="MEN7546568.1"/>
    <property type="molecule type" value="Genomic_DNA"/>
</dbReference>
<keyword evidence="4" id="KW-1185">Reference proteome</keyword>
<reference evidence="3 4" key="1">
    <citation type="submission" date="2024-04" db="EMBL/GenBank/DDBJ databases">
        <title>Novel genus in family Flammeovirgaceae.</title>
        <authorList>
            <person name="Nguyen T.H."/>
            <person name="Vuong T.Q."/>
            <person name="Le H."/>
            <person name="Kim S.-G."/>
        </authorList>
    </citation>
    <scope>NUCLEOTIDE SEQUENCE [LARGE SCALE GENOMIC DNA]</scope>
    <source>
        <strain evidence="3 4">JCM 23209</strain>
    </source>
</reference>
<dbReference type="InterPro" id="IPR011856">
    <property type="entry name" value="tRNA_endonuc-like_dom_sf"/>
</dbReference>
<dbReference type="Pfam" id="PF02021">
    <property type="entry name" value="UPF0102"/>
    <property type="match status" value="1"/>
</dbReference>
<evidence type="ECO:0000313" key="3">
    <source>
        <dbReference type="EMBL" id="MEN7546568.1"/>
    </source>
</evidence>
<dbReference type="InterPro" id="IPR003509">
    <property type="entry name" value="UPF0102_YraN-like"/>
</dbReference>
<gene>
    <name evidence="3" type="ORF">AAG747_01535</name>
</gene>
<dbReference type="CDD" id="cd20736">
    <property type="entry name" value="PoNe_Nuclease"/>
    <property type="match status" value="1"/>
</dbReference>
<evidence type="ECO:0000256" key="2">
    <source>
        <dbReference type="HAMAP-Rule" id="MF_00048"/>
    </source>
</evidence>
<dbReference type="NCBIfam" id="TIGR00252">
    <property type="entry name" value="YraN family protein"/>
    <property type="match status" value="1"/>
</dbReference>
<dbReference type="AlphaFoldDB" id="A0AAW9S2F4"/>
<dbReference type="PANTHER" id="PTHR34039:SF1">
    <property type="entry name" value="UPF0102 PROTEIN YRAN"/>
    <property type="match status" value="1"/>
</dbReference>
<accession>A0AAW9S2F4</accession>
<dbReference type="InterPro" id="IPR011335">
    <property type="entry name" value="Restrct_endonuc-II-like"/>
</dbReference>
<comment type="caution">
    <text evidence="3">The sequence shown here is derived from an EMBL/GenBank/DDBJ whole genome shotgun (WGS) entry which is preliminary data.</text>
</comment>
<dbReference type="NCBIfam" id="NF009150">
    <property type="entry name" value="PRK12497.1-3"/>
    <property type="match status" value="1"/>
</dbReference>
<dbReference type="RefSeq" id="WP_346819353.1">
    <property type="nucleotide sequence ID" value="NZ_JBDKWZ010000001.1"/>
</dbReference>
<evidence type="ECO:0000313" key="4">
    <source>
        <dbReference type="Proteomes" id="UP001403385"/>
    </source>
</evidence>
<protein>
    <recommendedName>
        <fullName evidence="2">UPF0102 protein AAG747_01535</fullName>
    </recommendedName>
</protein>
<organism evidence="3 4">
    <name type="scientific">Rapidithrix thailandica</name>
    <dbReference type="NCBI Taxonomy" id="413964"/>
    <lineage>
        <taxon>Bacteria</taxon>
        <taxon>Pseudomonadati</taxon>
        <taxon>Bacteroidota</taxon>
        <taxon>Cytophagia</taxon>
        <taxon>Cytophagales</taxon>
        <taxon>Flammeovirgaceae</taxon>
        <taxon>Rapidithrix</taxon>
    </lineage>
</organism>
<dbReference type="PANTHER" id="PTHR34039">
    <property type="entry name" value="UPF0102 PROTEIN YRAN"/>
    <property type="match status" value="1"/>
</dbReference>
<dbReference type="Gene3D" id="3.40.1350.10">
    <property type="match status" value="1"/>
</dbReference>
<evidence type="ECO:0000256" key="1">
    <source>
        <dbReference type="ARBA" id="ARBA00006738"/>
    </source>
</evidence>
<sequence length="113" mass="13309">MIGKRGEEIACWYLKRRGFDILEQNYRYKKGEIDLIASKDNWLIFVEVRVRNNDAYGYPEQSISAQKEELLLATAEHYLHTHPNKHCQIRFDILSITLQANRSTVRHFEDAIG</sequence>
<dbReference type="GO" id="GO:0003676">
    <property type="term" value="F:nucleic acid binding"/>
    <property type="evidence" value="ECO:0007669"/>
    <property type="project" value="InterPro"/>
</dbReference>
<proteinExistence type="inferred from homology"/>
<dbReference type="HAMAP" id="MF_00048">
    <property type="entry name" value="UPF0102"/>
    <property type="match status" value="1"/>
</dbReference>
<name>A0AAW9S2F4_9BACT</name>
<dbReference type="SUPFAM" id="SSF52980">
    <property type="entry name" value="Restriction endonuclease-like"/>
    <property type="match status" value="1"/>
</dbReference>
<comment type="similarity">
    <text evidence="1 2">Belongs to the UPF0102 family.</text>
</comment>